<organism evidence="1 2">
    <name type="scientific">Amycolatopsis nalaikhensis</name>
    <dbReference type="NCBI Taxonomy" id="715472"/>
    <lineage>
        <taxon>Bacteria</taxon>
        <taxon>Bacillati</taxon>
        <taxon>Actinomycetota</taxon>
        <taxon>Actinomycetes</taxon>
        <taxon>Pseudonocardiales</taxon>
        <taxon>Pseudonocardiaceae</taxon>
        <taxon>Amycolatopsis</taxon>
    </lineage>
</organism>
<evidence type="ECO:0000313" key="2">
    <source>
        <dbReference type="Proteomes" id="UP001227101"/>
    </source>
</evidence>
<evidence type="ECO:0000313" key="1">
    <source>
        <dbReference type="EMBL" id="WIV56929.1"/>
    </source>
</evidence>
<name>A0ABY8XMS4_9PSEU</name>
<dbReference type="RefSeq" id="WP_285454133.1">
    <property type="nucleotide sequence ID" value="NZ_CP127173.1"/>
</dbReference>
<accession>A0ABY8XMS4</accession>
<keyword evidence="2" id="KW-1185">Reference proteome</keyword>
<dbReference type="Gene3D" id="3.50.50.60">
    <property type="entry name" value="FAD/NAD(P)-binding domain"/>
    <property type="match status" value="1"/>
</dbReference>
<proteinExistence type="predicted"/>
<reference evidence="1 2" key="1">
    <citation type="submission" date="2023-06" db="EMBL/GenBank/DDBJ databases">
        <authorList>
            <person name="Oyuntsetseg B."/>
            <person name="Kim S.B."/>
        </authorList>
    </citation>
    <scope>NUCLEOTIDE SEQUENCE [LARGE SCALE GENOMIC DNA]</scope>
    <source>
        <strain evidence="1 2">2-2</strain>
    </source>
</reference>
<gene>
    <name evidence="1" type="ORF">QP939_50625</name>
</gene>
<sequence length="88" mass="8952">MTGTADVVVVGGGLPGLSATRLRLAGAGATVLEAGDDVGGRVRTDVVDGRPGRRWSRRRCRTAPIRGWRCGCGTACPASTTRTTGPGS</sequence>
<dbReference type="EMBL" id="CP127173">
    <property type="protein sequence ID" value="WIV56929.1"/>
    <property type="molecule type" value="Genomic_DNA"/>
</dbReference>
<dbReference type="Pfam" id="PF13450">
    <property type="entry name" value="NAD_binding_8"/>
    <property type="match status" value="1"/>
</dbReference>
<dbReference type="SUPFAM" id="SSF51905">
    <property type="entry name" value="FAD/NAD(P)-binding domain"/>
    <property type="match status" value="1"/>
</dbReference>
<dbReference type="Proteomes" id="UP001227101">
    <property type="component" value="Chromosome"/>
</dbReference>
<protein>
    <submittedName>
        <fullName evidence="1">NAD(P)-binding protein</fullName>
    </submittedName>
</protein>
<dbReference type="InterPro" id="IPR036188">
    <property type="entry name" value="FAD/NAD-bd_sf"/>
</dbReference>